<evidence type="ECO:0000313" key="8">
    <source>
        <dbReference type="EMBL" id="CAA9564773.1"/>
    </source>
</evidence>
<dbReference type="InterPro" id="IPR013749">
    <property type="entry name" value="PM/HMP-P_kinase-1"/>
</dbReference>
<evidence type="ECO:0000256" key="3">
    <source>
        <dbReference type="ARBA" id="ARBA00022679"/>
    </source>
</evidence>
<protein>
    <recommendedName>
        <fullName evidence="2">hydroxymethylpyrimidine kinase</fullName>
        <ecNumber evidence="2">2.7.1.49</ecNumber>
    </recommendedName>
</protein>
<dbReference type="InterPro" id="IPR004399">
    <property type="entry name" value="HMP/HMP-P_kinase_dom"/>
</dbReference>
<keyword evidence="6" id="KW-0067">ATP-binding</keyword>
<dbReference type="GO" id="GO:0009228">
    <property type="term" value="P:thiamine biosynthetic process"/>
    <property type="evidence" value="ECO:0007669"/>
    <property type="project" value="InterPro"/>
</dbReference>
<proteinExistence type="predicted"/>
<dbReference type="GO" id="GO:0005829">
    <property type="term" value="C:cytosol"/>
    <property type="evidence" value="ECO:0007669"/>
    <property type="project" value="TreeGrafter"/>
</dbReference>
<dbReference type="EMBL" id="CADCWI010000114">
    <property type="protein sequence ID" value="CAA9564773.1"/>
    <property type="molecule type" value="Genomic_DNA"/>
</dbReference>
<dbReference type="Pfam" id="PF08543">
    <property type="entry name" value="Phos_pyr_kin"/>
    <property type="match status" value="1"/>
</dbReference>
<dbReference type="SUPFAM" id="SSF53613">
    <property type="entry name" value="Ribokinase-like"/>
    <property type="match status" value="1"/>
</dbReference>
<dbReference type="NCBIfam" id="TIGR00097">
    <property type="entry name" value="HMP-P_kinase"/>
    <property type="match status" value="1"/>
</dbReference>
<dbReference type="EC" id="2.7.1.49" evidence="2"/>
<evidence type="ECO:0000256" key="6">
    <source>
        <dbReference type="ARBA" id="ARBA00022840"/>
    </source>
</evidence>
<evidence type="ECO:0000256" key="5">
    <source>
        <dbReference type="ARBA" id="ARBA00022777"/>
    </source>
</evidence>
<evidence type="ECO:0000256" key="1">
    <source>
        <dbReference type="ARBA" id="ARBA00004948"/>
    </source>
</evidence>
<evidence type="ECO:0000256" key="4">
    <source>
        <dbReference type="ARBA" id="ARBA00022741"/>
    </source>
</evidence>
<dbReference type="GO" id="GO:0005524">
    <property type="term" value="F:ATP binding"/>
    <property type="evidence" value="ECO:0007669"/>
    <property type="project" value="UniProtKB-KW"/>
</dbReference>
<dbReference type="PANTHER" id="PTHR20858">
    <property type="entry name" value="PHOSPHOMETHYLPYRIMIDINE KINASE"/>
    <property type="match status" value="1"/>
</dbReference>
<comment type="pathway">
    <text evidence="1">Cofactor biosynthesis; thiamine diphosphate biosynthesis.</text>
</comment>
<keyword evidence="5 8" id="KW-0418">Kinase</keyword>
<evidence type="ECO:0000259" key="7">
    <source>
        <dbReference type="Pfam" id="PF08543"/>
    </source>
</evidence>
<dbReference type="FunFam" id="3.40.1190.20:FF:000003">
    <property type="entry name" value="Phosphomethylpyrimidine kinase ThiD"/>
    <property type="match status" value="1"/>
</dbReference>
<sequence>MTTSIRKAMTIAGSDSGAGAGIQADLKTFFALGVYGTSVLTAVTAQNTVEVAAIAEVPDEVVIAQIDTVAEDIGADAVKTGMLSSRSIIQNVADRLEAWGIPFLVVDPVMVAKSGVALLQANAVDALKADLLPKATIVTPNVPEAEILSGRSIANLEDAREAARIIHDLGPAFVVVKGGHLDGPAIDLVYDGSTFLPIEGERIDTTNTHGTGCTFSAAITAFGALGDDPVTAIQHAKRYIEATLRASYAIGAGHSPVNHAVSLPRDLRAVTGA</sequence>
<dbReference type="InterPro" id="IPR029056">
    <property type="entry name" value="Ribokinase-like"/>
</dbReference>
<dbReference type="GO" id="GO:0008972">
    <property type="term" value="F:phosphomethylpyrimidine kinase activity"/>
    <property type="evidence" value="ECO:0007669"/>
    <property type="project" value="InterPro"/>
</dbReference>
<keyword evidence="3 8" id="KW-0808">Transferase</keyword>
<evidence type="ECO:0000256" key="2">
    <source>
        <dbReference type="ARBA" id="ARBA00012135"/>
    </source>
</evidence>
<gene>
    <name evidence="8" type="ORF">AVDCRST_MAG43-2232</name>
</gene>
<keyword evidence="4" id="KW-0547">Nucleotide-binding</keyword>
<feature type="domain" description="Pyridoxamine kinase/Phosphomethylpyrimidine kinase" evidence="7">
    <location>
        <begin position="15"/>
        <end position="258"/>
    </location>
</feature>
<dbReference type="CDD" id="cd01169">
    <property type="entry name" value="HMPP_kinase"/>
    <property type="match status" value="1"/>
</dbReference>
<reference evidence="8" key="1">
    <citation type="submission" date="2020-02" db="EMBL/GenBank/DDBJ databases">
        <authorList>
            <person name="Meier V. D."/>
        </authorList>
    </citation>
    <scope>NUCLEOTIDE SEQUENCE</scope>
    <source>
        <strain evidence="8">AVDCRST_MAG43</strain>
    </source>
</reference>
<name>A0A6J4V268_9BACT</name>
<organism evidence="8">
    <name type="scientific">uncultured Thermomicrobiales bacterium</name>
    <dbReference type="NCBI Taxonomy" id="1645740"/>
    <lineage>
        <taxon>Bacteria</taxon>
        <taxon>Pseudomonadati</taxon>
        <taxon>Thermomicrobiota</taxon>
        <taxon>Thermomicrobia</taxon>
        <taxon>Thermomicrobiales</taxon>
        <taxon>environmental samples</taxon>
    </lineage>
</organism>
<dbReference type="PANTHER" id="PTHR20858:SF17">
    <property type="entry name" value="HYDROXYMETHYLPYRIMIDINE_PHOSPHOMETHYLPYRIMIDINE KINASE THI20-RELATED"/>
    <property type="match status" value="1"/>
</dbReference>
<dbReference type="GO" id="GO:0008902">
    <property type="term" value="F:hydroxymethylpyrimidine kinase activity"/>
    <property type="evidence" value="ECO:0007669"/>
    <property type="project" value="UniProtKB-EC"/>
</dbReference>
<dbReference type="Gene3D" id="3.40.1190.20">
    <property type="match status" value="1"/>
</dbReference>
<accession>A0A6J4V268</accession>
<dbReference type="AlphaFoldDB" id="A0A6J4V268"/>